<keyword evidence="2" id="KW-0418">Kinase</keyword>
<feature type="region of interest" description="Disordered" evidence="1">
    <location>
        <begin position="1"/>
        <end position="103"/>
    </location>
</feature>
<dbReference type="EMBL" id="JAEVHL010000158">
    <property type="protein sequence ID" value="MBM0278294.1"/>
    <property type="molecule type" value="Genomic_DNA"/>
</dbReference>
<sequence length="103" mass="10615">GAAPVAAGDGGPVPARPEAARTDSGLPVRVRQANIVPELRDDPAASEAEDEEVVRPPEQVRRMMSSYQTGTRRGRTDAARLLGGATGTPAATPGPTDEDPEAT</sequence>
<evidence type="ECO:0000313" key="2">
    <source>
        <dbReference type="EMBL" id="MBM0278294.1"/>
    </source>
</evidence>
<dbReference type="GO" id="GO:0016301">
    <property type="term" value="F:kinase activity"/>
    <property type="evidence" value="ECO:0007669"/>
    <property type="project" value="UniProtKB-KW"/>
</dbReference>
<proteinExistence type="predicted"/>
<evidence type="ECO:0000313" key="3">
    <source>
        <dbReference type="Proteomes" id="UP000622245"/>
    </source>
</evidence>
<organism evidence="2 3">
    <name type="scientific">Micromonospora tarensis</name>
    <dbReference type="NCBI Taxonomy" id="2806100"/>
    <lineage>
        <taxon>Bacteria</taxon>
        <taxon>Bacillati</taxon>
        <taxon>Actinomycetota</taxon>
        <taxon>Actinomycetes</taxon>
        <taxon>Micromonosporales</taxon>
        <taxon>Micromonosporaceae</taxon>
        <taxon>Micromonospora</taxon>
    </lineage>
</organism>
<feature type="compositionally biased region" description="Low complexity" evidence="1">
    <location>
        <begin position="1"/>
        <end position="17"/>
    </location>
</feature>
<keyword evidence="2" id="KW-0808">Transferase</keyword>
<dbReference type="Proteomes" id="UP000622245">
    <property type="component" value="Unassembled WGS sequence"/>
</dbReference>
<feature type="non-terminal residue" evidence="2">
    <location>
        <position position="1"/>
    </location>
</feature>
<evidence type="ECO:0000256" key="1">
    <source>
        <dbReference type="SAM" id="MobiDB-lite"/>
    </source>
</evidence>
<comment type="caution">
    <text evidence="2">The sequence shown here is derived from an EMBL/GenBank/DDBJ whole genome shotgun (WGS) entry which is preliminary data.</text>
</comment>
<name>A0ABS1YMD3_9ACTN</name>
<accession>A0ABS1YMD3</accession>
<protein>
    <submittedName>
        <fullName evidence="2">Histidine kinase</fullName>
    </submittedName>
</protein>
<feature type="compositionally biased region" description="Low complexity" evidence="1">
    <location>
        <begin position="79"/>
        <end position="95"/>
    </location>
</feature>
<gene>
    <name evidence="2" type="ORF">JM949_24605</name>
</gene>
<reference evidence="2 3" key="1">
    <citation type="submission" date="2021-01" db="EMBL/GenBank/DDBJ databases">
        <title>Draft genome sequence of Micromonospora sp. strain STR1s_6.</title>
        <authorList>
            <person name="Karlyshev A."/>
            <person name="Jawad R."/>
        </authorList>
    </citation>
    <scope>NUCLEOTIDE SEQUENCE [LARGE SCALE GENOMIC DNA]</scope>
    <source>
        <strain evidence="2 3">STR1S-6</strain>
    </source>
</reference>
<keyword evidence="3" id="KW-1185">Reference proteome</keyword>